<evidence type="ECO:0000259" key="3">
    <source>
        <dbReference type="SMART" id="SM00306"/>
    </source>
</evidence>
<dbReference type="Proteomes" id="UP001597338">
    <property type="component" value="Unassembled WGS sequence"/>
</dbReference>
<dbReference type="InterPro" id="IPR049082">
    <property type="entry name" value="T7SS_signal"/>
</dbReference>
<evidence type="ECO:0000313" key="5">
    <source>
        <dbReference type="Proteomes" id="UP001597338"/>
    </source>
</evidence>
<dbReference type="RefSeq" id="WP_377196994.1">
    <property type="nucleotide sequence ID" value="NZ_JBHUHF010000001.1"/>
</dbReference>
<feature type="transmembrane region" description="Helical" evidence="2">
    <location>
        <begin position="203"/>
        <end position="228"/>
    </location>
</feature>
<feature type="compositionally biased region" description="Low complexity" evidence="1">
    <location>
        <begin position="140"/>
        <end position="151"/>
    </location>
</feature>
<dbReference type="Pfam" id="PF21725">
    <property type="entry name" value="T7SS_signal"/>
    <property type="match status" value="1"/>
</dbReference>
<dbReference type="Pfam" id="PF07591">
    <property type="entry name" value="PT-HINT"/>
    <property type="match status" value="1"/>
</dbReference>
<evidence type="ECO:0000256" key="2">
    <source>
        <dbReference type="SAM" id="Phobius"/>
    </source>
</evidence>
<proteinExistence type="predicted"/>
<dbReference type="SMART" id="SM00306">
    <property type="entry name" value="HintN"/>
    <property type="match status" value="1"/>
</dbReference>
<dbReference type="InterPro" id="IPR006141">
    <property type="entry name" value="Intein_N"/>
</dbReference>
<feature type="domain" description="Hint" evidence="3">
    <location>
        <begin position="316"/>
        <end position="410"/>
    </location>
</feature>
<feature type="transmembrane region" description="Helical" evidence="2">
    <location>
        <begin position="265"/>
        <end position="286"/>
    </location>
</feature>
<reference evidence="5" key="1">
    <citation type="journal article" date="2019" name="Int. J. Syst. Evol. Microbiol.">
        <title>The Global Catalogue of Microorganisms (GCM) 10K type strain sequencing project: providing services to taxonomists for standard genome sequencing and annotation.</title>
        <authorList>
            <consortium name="The Broad Institute Genomics Platform"/>
            <consortium name="The Broad Institute Genome Sequencing Center for Infectious Disease"/>
            <person name="Wu L."/>
            <person name="Ma J."/>
        </authorList>
    </citation>
    <scope>NUCLEOTIDE SEQUENCE [LARGE SCALE GENOMIC DNA]</scope>
    <source>
        <strain evidence="5">CCM 7043</strain>
    </source>
</reference>
<dbReference type="PROSITE" id="PS50817">
    <property type="entry name" value="INTEIN_N_TER"/>
    <property type="match status" value="1"/>
</dbReference>
<accession>A0ABW4V5F5</accession>
<dbReference type="InterPro" id="IPR003587">
    <property type="entry name" value="Hint_dom_N"/>
</dbReference>
<protein>
    <submittedName>
        <fullName evidence="4">Polymorphic toxin-type HINT domain-containing protein</fullName>
    </submittedName>
</protein>
<keyword evidence="2" id="KW-0812">Transmembrane</keyword>
<dbReference type="CDD" id="cd00081">
    <property type="entry name" value="Hint"/>
    <property type="match status" value="1"/>
</dbReference>
<feature type="region of interest" description="Disordered" evidence="1">
    <location>
        <begin position="111"/>
        <end position="151"/>
    </location>
</feature>
<evidence type="ECO:0000313" key="4">
    <source>
        <dbReference type="EMBL" id="MFD2025078.1"/>
    </source>
</evidence>
<evidence type="ECO:0000256" key="1">
    <source>
        <dbReference type="SAM" id="MobiDB-lite"/>
    </source>
</evidence>
<dbReference type="SUPFAM" id="SSF51294">
    <property type="entry name" value="Hedgehog/intein (Hint) domain"/>
    <property type="match status" value="1"/>
</dbReference>
<dbReference type="EMBL" id="JBHUHF010000001">
    <property type="protein sequence ID" value="MFD2025078.1"/>
    <property type="molecule type" value="Genomic_DNA"/>
</dbReference>
<keyword evidence="5" id="KW-1185">Reference proteome</keyword>
<keyword evidence="2" id="KW-1133">Transmembrane helix</keyword>
<keyword evidence="2" id="KW-0472">Membrane</keyword>
<dbReference type="InterPro" id="IPR036844">
    <property type="entry name" value="Hint_dom_sf"/>
</dbReference>
<dbReference type="Gene3D" id="2.170.16.10">
    <property type="entry name" value="Hedgehog/Intein (Hint) domain"/>
    <property type="match status" value="1"/>
</dbReference>
<sequence>MRPSDWSPVGLDADPTPGDPVLVLAGGQEYQEVARSIDNAASAMSRLDVDGTISQAVDSLMAAKEDTIGEIRKAHSRYVAAGDALVGYASSLERVQSETLTALDRAREAQDAAQAAAGSKDRWQDLADGATDASEKAEYQQKAQQAGGDADQAAGVLSSARSTVESAVSDRDRAAGHAMDRIEEITSSDDLNDGWWDNWGSKLVAAIADIADMISTIAGILAIIVAFIPVVGTALAGVLIVIAAVAAIVSAVANITLAATGERSWAEAGIAIAGAALSLIGLGAAAKAATGIAKGISKTAVTQGVRSGKNCKLGFGACFVAGTPVLTADGTKPIEDIVVGDKVWTRNLVTGLDELQLVAETFVHQTVALHHLTISGATVSTTAEHPFMVEGRGWQMAGNLRPGDVLITPDGTTVLEAVEVEERDLADIENVYNFHVENNLNYYVHAGDTAVLVHNNHGGKAVNWSSKSTPTFGHTFSRHGAGKKMTDNLTGRAATEGKPQGQWVDDDVAADLLRKAHDDGVWSEVPHPPKKAQTQQDAVNIDIPEGTGHVILPGGEIVPATKAVVVPRYNGMIKDAYPILETP</sequence>
<organism evidence="4 5">
    <name type="scientific">Promicromonospora aerolata</name>
    <dbReference type="NCBI Taxonomy" id="195749"/>
    <lineage>
        <taxon>Bacteria</taxon>
        <taxon>Bacillati</taxon>
        <taxon>Actinomycetota</taxon>
        <taxon>Actinomycetes</taxon>
        <taxon>Micrococcales</taxon>
        <taxon>Promicromonosporaceae</taxon>
        <taxon>Promicromonospora</taxon>
    </lineage>
</organism>
<feature type="transmembrane region" description="Helical" evidence="2">
    <location>
        <begin position="234"/>
        <end position="253"/>
    </location>
</feature>
<gene>
    <name evidence="4" type="ORF">ACFSL2_06095</name>
</gene>
<comment type="caution">
    <text evidence="4">The sequence shown here is derived from an EMBL/GenBank/DDBJ whole genome shotgun (WGS) entry which is preliminary data.</text>
</comment>
<name>A0ABW4V5F5_9MICO</name>